<evidence type="ECO:0000259" key="6">
    <source>
        <dbReference type="PROSITE" id="PS50893"/>
    </source>
</evidence>
<evidence type="ECO:0000256" key="3">
    <source>
        <dbReference type="ARBA" id="ARBA00022741"/>
    </source>
</evidence>
<dbReference type="Pfam" id="PF00005">
    <property type="entry name" value="ABC_tran"/>
    <property type="match status" value="1"/>
</dbReference>
<dbReference type="Proteomes" id="UP001197247">
    <property type="component" value="Unassembled WGS sequence"/>
</dbReference>
<keyword evidence="4 7" id="KW-0067">ATP-binding</keyword>
<dbReference type="RefSeq" id="WP_214159244.1">
    <property type="nucleotide sequence ID" value="NZ_JAHBAY010000013.1"/>
</dbReference>
<dbReference type="InterPro" id="IPR027417">
    <property type="entry name" value="P-loop_NTPase"/>
</dbReference>
<dbReference type="PROSITE" id="PS50893">
    <property type="entry name" value="ABC_TRANSPORTER_2"/>
    <property type="match status" value="1"/>
</dbReference>
<sequence length="311" mass="32848">MTTVIETSGLGRGFGEVRALDSLHLAVPEGTVCALLGPNGAGKTTAVRILATLALPDSGSARICGFDVVTQAAQVRRRIGLAGQHAAVDDALTGRDNLFLLGLMHHLGRRAARARAAELLTRFGLDQAADRMVKTWSGGMRRRLDLIASLITRPPVLFLDEPTTGLDPRSRDEIHSTVADLARSGTTVLLTTQYLEEADRLASDVVIIDSGREIAHGTPEQLKDLAGTRVEVLVGPGAPLSGAALALTGLGGQDVTTDEENRRVSGTVTAGSLTLPGLVRHLDEIGIPLQDAGVRRPTLDEVFLTLTGSRR</sequence>
<dbReference type="SUPFAM" id="SSF52540">
    <property type="entry name" value="P-loop containing nucleoside triphosphate hydrolases"/>
    <property type="match status" value="1"/>
</dbReference>
<evidence type="ECO:0000313" key="7">
    <source>
        <dbReference type="EMBL" id="MBT0772705.1"/>
    </source>
</evidence>
<dbReference type="EMBL" id="JAHBAY010000013">
    <property type="protein sequence ID" value="MBT0772705.1"/>
    <property type="molecule type" value="Genomic_DNA"/>
</dbReference>
<protein>
    <submittedName>
        <fullName evidence="7">ATP-binding cassette domain-containing protein</fullName>
    </submittedName>
</protein>
<evidence type="ECO:0000256" key="1">
    <source>
        <dbReference type="ARBA" id="ARBA00004202"/>
    </source>
</evidence>
<name>A0ABS5TNY1_9ACTN</name>
<dbReference type="InterPro" id="IPR003593">
    <property type="entry name" value="AAA+_ATPase"/>
</dbReference>
<gene>
    <name evidence="7" type="ORF">KIH74_27420</name>
</gene>
<dbReference type="InterPro" id="IPR003439">
    <property type="entry name" value="ABC_transporter-like_ATP-bd"/>
</dbReference>
<keyword evidence="2" id="KW-0813">Transport</keyword>
<dbReference type="GO" id="GO:0005524">
    <property type="term" value="F:ATP binding"/>
    <property type="evidence" value="ECO:0007669"/>
    <property type="project" value="UniProtKB-KW"/>
</dbReference>
<dbReference type="PANTHER" id="PTHR42711:SF19">
    <property type="entry name" value="DOXORUBICIN RESISTANCE ATP-BINDING PROTEIN DRRA"/>
    <property type="match status" value="1"/>
</dbReference>
<keyword evidence="3" id="KW-0547">Nucleotide-binding</keyword>
<dbReference type="Gene3D" id="3.40.50.300">
    <property type="entry name" value="P-loop containing nucleotide triphosphate hydrolases"/>
    <property type="match status" value="1"/>
</dbReference>
<evidence type="ECO:0000256" key="4">
    <source>
        <dbReference type="ARBA" id="ARBA00022840"/>
    </source>
</evidence>
<dbReference type="InterPro" id="IPR050763">
    <property type="entry name" value="ABC_transporter_ATP-binding"/>
</dbReference>
<organism evidence="7 8">
    <name type="scientific">Kineosporia corallincola</name>
    <dbReference type="NCBI Taxonomy" id="2835133"/>
    <lineage>
        <taxon>Bacteria</taxon>
        <taxon>Bacillati</taxon>
        <taxon>Actinomycetota</taxon>
        <taxon>Actinomycetes</taxon>
        <taxon>Kineosporiales</taxon>
        <taxon>Kineosporiaceae</taxon>
        <taxon>Kineosporia</taxon>
    </lineage>
</organism>
<comment type="caution">
    <text evidence="7">The sequence shown here is derived from an EMBL/GenBank/DDBJ whole genome shotgun (WGS) entry which is preliminary data.</text>
</comment>
<reference evidence="7 8" key="1">
    <citation type="submission" date="2021-05" db="EMBL/GenBank/DDBJ databases">
        <title>Kineosporia and Streptomyces sp. nov. two new marine actinobacteria isolated from Coral.</title>
        <authorList>
            <person name="Buangrab K."/>
            <person name="Sutthacheep M."/>
            <person name="Yeemin T."/>
            <person name="Harunari E."/>
            <person name="Igarashi Y."/>
            <person name="Kanchanasin P."/>
            <person name="Tanasupawat S."/>
            <person name="Phongsopitanun W."/>
        </authorList>
    </citation>
    <scope>NUCLEOTIDE SEQUENCE [LARGE SCALE GENOMIC DNA]</scope>
    <source>
        <strain evidence="7 8">J2-2</strain>
    </source>
</reference>
<evidence type="ECO:0000256" key="2">
    <source>
        <dbReference type="ARBA" id="ARBA00022448"/>
    </source>
</evidence>
<keyword evidence="8" id="KW-1185">Reference proteome</keyword>
<dbReference type="PANTHER" id="PTHR42711">
    <property type="entry name" value="ABC TRANSPORTER ATP-BINDING PROTEIN"/>
    <property type="match status" value="1"/>
</dbReference>
<proteinExistence type="predicted"/>
<comment type="subcellular location">
    <subcellularLocation>
        <location evidence="1">Cell membrane</location>
        <topology evidence="1">Peripheral membrane protein</topology>
    </subcellularLocation>
</comment>
<evidence type="ECO:0000256" key="5">
    <source>
        <dbReference type="ARBA" id="ARBA00023251"/>
    </source>
</evidence>
<accession>A0ABS5TNY1</accession>
<keyword evidence="5" id="KW-0046">Antibiotic resistance</keyword>
<evidence type="ECO:0000313" key="8">
    <source>
        <dbReference type="Proteomes" id="UP001197247"/>
    </source>
</evidence>
<feature type="domain" description="ABC transporter" evidence="6">
    <location>
        <begin position="5"/>
        <end position="235"/>
    </location>
</feature>
<dbReference type="SMART" id="SM00382">
    <property type="entry name" value="AAA"/>
    <property type="match status" value="1"/>
</dbReference>